<dbReference type="SUPFAM" id="SSF49842">
    <property type="entry name" value="TNF-like"/>
    <property type="match status" value="1"/>
</dbReference>
<dbReference type="InterPro" id="IPR050822">
    <property type="entry name" value="Cerebellin_Synaptic_Org"/>
</dbReference>
<dbReference type="PANTHER" id="PTHR22923:SF102">
    <property type="entry name" value="CEREBELLIN 13-RELATED"/>
    <property type="match status" value="1"/>
</dbReference>
<organism evidence="5 6">
    <name type="scientific">Sparus aurata</name>
    <name type="common">Gilthead sea bream</name>
    <dbReference type="NCBI Taxonomy" id="8175"/>
    <lineage>
        <taxon>Eukaryota</taxon>
        <taxon>Metazoa</taxon>
        <taxon>Chordata</taxon>
        <taxon>Craniata</taxon>
        <taxon>Vertebrata</taxon>
        <taxon>Euteleostomi</taxon>
        <taxon>Actinopterygii</taxon>
        <taxon>Neopterygii</taxon>
        <taxon>Teleostei</taxon>
        <taxon>Neoteleostei</taxon>
        <taxon>Acanthomorphata</taxon>
        <taxon>Eupercaria</taxon>
        <taxon>Spariformes</taxon>
        <taxon>Sparidae</taxon>
        <taxon>Sparus</taxon>
    </lineage>
</organism>
<dbReference type="PANTHER" id="PTHR22923">
    <property type="entry name" value="CEREBELLIN-RELATED"/>
    <property type="match status" value="1"/>
</dbReference>
<dbReference type="Pfam" id="PF00386">
    <property type="entry name" value="C1q"/>
    <property type="match status" value="1"/>
</dbReference>
<name>A0A671WDP5_SPAAU</name>
<accession>A0A671WDP5</accession>
<sequence>IDGEGKTEKSEHNFKTYLKWWIAQKSKMLVAFSASLLASGSGVIGPFNTQTPLVFRHIITNIGNGYNLNTGFFTAPVNGAYHFEFYVAGSGHNSHPSAAVLVKNGGNVCTAYDHRPSNFGSAAHGVLLLLEVGDVVSLRLWTNSRMYDDPNHYSTFSGYLLFTM</sequence>
<dbReference type="GO" id="GO:0005576">
    <property type="term" value="C:extracellular region"/>
    <property type="evidence" value="ECO:0007669"/>
    <property type="project" value="UniProtKB-SubCell"/>
</dbReference>
<protein>
    <recommendedName>
        <fullName evidence="4">C1q domain-containing protein</fullName>
    </recommendedName>
</protein>
<dbReference type="InterPro" id="IPR001073">
    <property type="entry name" value="C1q_dom"/>
</dbReference>
<dbReference type="Proteomes" id="UP000472265">
    <property type="component" value="Unassembled WGS sequence"/>
</dbReference>
<dbReference type="PROSITE" id="PS50871">
    <property type="entry name" value="C1Q"/>
    <property type="match status" value="1"/>
</dbReference>
<comment type="subcellular location">
    <subcellularLocation>
        <location evidence="1">Secreted</location>
    </subcellularLocation>
</comment>
<keyword evidence="2" id="KW-0964">Secreted</keyword>
<evidence type="ECO:0000313" key="5">
    <source>
        <dbReference type="Ensembl" id="ENSSAUP00010037045.1"/>
    </source>
</evidence>
<keyword evidence="6" id="KW-1185">Reference proteome</keyword>
<dbReference type="PRINTS" id="PR00007">
    <property type="entry name" value="COMPLEMNTC1Q"/>
</dbReference>
<dbReference type="Ensembl" id="ENSSAUT00010038994.1">
    <property type="protein sequence ID" value="ENSSAUP00010037045.1"/>
    <property type="gene ID" value="ENSSAUG00010015628.1"/>
</dbReference>
<evidence type="ECO:0000259" key="4">
    <source>
        <dbReference type="PROSITE" id="PS50871"/>
    </source>
</evidence>
<evidence type="ECO:0000256" key="3">
    <source>
        <dbReference type="ARBA" id="ARBA00022729"/>
    </source>
</evidence>
<dbReference type="SMART" id="SM00110">
    <property type="entry name" value="C1Q"/>
    <property type="match status" value="1"/>
</dbReference>
<dbReference type="AlphaFoldDB" id="A0A671WDP5"/>
<proteinExistence type="predicted"/>
<dbReference type="InterPro" id="IPR008983">
    <property type="entry name" value="Tumour_necrosis_fac-like_dom"/>
</dbReference>
<reference evidence="5" key="1">
    <citation type="submission" date="2025-08" db="UniProtKB">
        <authorList>
            <consortium name="Ensembl"/>
        </authorList>
    </citation>
    <scope>IDENTIFICATION</scope>
</reference>
<evidence type="ECO:0000256" key="1">
    <source>
        <dbReference type="ARBA" id="ARBA00004613"/>
    </source>
</evidence>
<keyword evidence="3" id="KW-0732">Signal</keyword>
<reference evidence="5" key="2">
    <citation type="submission" date="2025-09" db="UniProtKB">
        <authorList>
            <consortium name="Ensembl"/>
        </authorList>
    </citation>
    <scope>IDENTIFICATION</scope>
</reference>
<evidence type="ECO:0000256" key="2">
    <source>
        <dbReference type="ARBA" id="ARBA00022525"/>
    </source>
</evidence>
<evidence type="ECO:0000313" key="6">
    <source>
        <dbReference type="Proteomes" id="UP000472265"/>
    </source>
</evidence>
<dbReference type="InParanoid" id="A0A671WDP5"/>
<dbReference type="GeneTree" id="ENSGT00950000183116"/>
<dbReference type="OMA" id="CVVANIG"/>
<feature type="domain" description="C1q" evidence="4">
    <location>
        <begin position="25"/>
        <end position="164"/>
    </location>
</feature>
<dbReference type="Gene3D" id="2.60.120.40">
    <property type="match status" value="1"/>
</dbReference>